<reference evidence="1" key="1">
    <citation type="journal article" date="2015" name="Nature">
        <title>Complex archaea that bridge the gap between prokaryotes and eukaryotes.</title>
        <authorList>
            <person name="Spang A."/>
            <person name="Saw J.H."/>
            <person name="Jorgensen S.L."/>
            <person name="Zaremba-Niedzwiedzka K."/>
            <person name="Martijn J."/>
            <person name="Lind A.E."/>
            <person name="van Eijk R."/>
            <person name="Schleper C."/>
            <person name="Guy L."/>
            <person name="Ettema T.J."/>
        </authorList>
    </citation>
    <scope>NUCLEOTIDE SEQUENCE</scope>
</reference>
<dbReference type="AlphaFoldDB" id="A0A0F9TPY8"/>
<organism evidence="1">
    <name type="scientific">marine sediment metagenome</name>
    <dbReference type="NCBI Taxonomy" id="412755"/>
    <lineage>
        <taxon>unclassified sequences</taxon>
        <taxon>metagenomes</taxon>
        <taxon>ecological metagenomes</taxon>
    </lineage>
</organism>
<protein>
    <submittedName>
        <fullName evidence="1">Uncharacterized protein</fullName>
    </submittedName>
</protein>
<proteinExistence type="predicted"/>
<sequence length="259" mass="30104">MGKEKKSLGIKTTRYFTKNCSKCNFEYPNWFTNCPKCGTSWDEVEAQKSSITIEKHTKKIKIVAKITEEDFNKIILKVHLIFSVNQGKSWYQMQMDSKMDYYIAEIAEIPAGSVIIYYIEVYLENGEKIIENNENKYYYYKVGISMGEPEEKPSDNERKSIKGKIRESEIKPQQYLSNSIESQISQPHLTRREVEKAMNIPPKPINSTKRDNSRETKSKVLTIFNNPQTKIDPDLKICTYCNSKIKKMWSTCPICGNTL</sequence>
<dbReference type="EMBL" id="LAZR01001076">
    <property type="protein sequence ID" value="KKN51166.1"/>
    <property type="molecule type" value="Genomic_DNA"/>
</dbReference>
<name>A0A0F9TPY8_9ZZZZ</name>
<comment type="caution">
    <text evidence="1">The sequence shown here is derived from an EMBL/GenBank/DDBJ whole genome shotgun (WGS) entry which is preliminary data.</text>
</comment>
<evidence type="ECO:0000313" key="1">
    <source>
        <dbReference type="EMBL" id="KKN51166.1"/>
    </source>
</evidence>
<gene>
    <name evidence="1" type="ORF">LCGC14_0625460</name>
</gene>
<accession>A0A0F9TPY8</accession>